<feature type="domain" description="TonB-dependent receptor plug" evidence="13">
    <location>
        <begin position="45"/>
        <end position="156"/>
    </location>
</feature>
<dbReference type="SUPFAM" id="SSF56935">
    <property type="entry name" value="Porins"/>
    <property type="match status" value="1"/>
</dbReference>
<dbReference type="Gene3D" id="2.40.170.20">
    <property type="entry name" value="TonB-dependent receptor, beta-barrel domain"/>
    <property type="match status" value="1"/>
</dbReference>
<evidence type="ECO:0000256" key="2">
    <source>
        <dbReference type="ARBA" id="ARBA00022448"/>
    </source>
</evidence>
<evidence type="ECO:0000259" key="12">
    <source>
        <dbReference type="Pfam" id="PF00593"/>
    </source>
</evidence>
<keyword evidence="3 10" id="KW-1134">Transmembrane beta strand</keyword>
<keyword evidence="6 11" id="KW-0798">TonB box</keyword>
<evidence type="ECO:0000256" key="4">
    <source>
        <dbReference type="ARBA" id="ARBA00022692"/>
    </source>
</evidence>
<dbReference type="GO" id="GO:0044718">
    <property type="term" value="P:siderophore transmembrane transport"/>
    <property type="evidence" value="ECO:0007669"/>
    <property type="project" value="TreeGrafter"/>
</dbReference>
<dbReference type="Pfam" id="PF07715">
    <property type="entry name" value="Plug"/>
    <property type="match status" value="1"/>
</dbReference>
<dbReference type="InterPro" id="IPR036942">
    <property type="entry name" value="Beta-barrel_TonB_sf"/>
</dbReference>
<evidence type="ECO:0000256" key="3">
    <source>
        <dbReference type="ARBA" id="ARBA00022452"/>
    </source>
</evidence>
<comment type="caution">
    <text evidence="14">The sequence shown here is derived from an EMBL/GenBank/DDBJ whole genome shotgun (WGS) entry which is preliminary data.</text>
</comment>
<comment type="similarity">
    <text evidence="10 11">Belongs to the TonB-dependent receptor family.</text>
</comment>
<dbReference type="PANTHER" id="PTHR30069:SF29">
    <property type="entry name" value="HEMOGLOBIN AND HEMOGLOBIN-HAPTOGLOBIN-BINDING PROTEIN 1-RELATED"/>
    <property type="match status" value="1"/>
</dbReference>
<keyword evidence="15" id="KW-1185">Reference proteome</keyword>
<evidence type="ECO:0000259" key="13">
    <source>
        <dbReference type="Pfam" id="PF07715"/>
    </source>
</evidence>
<dbReference type="InterPro" id="IPR000531">
    <property type="entry name" value="Beta-barrel_TonB"/>
</dbReference>
<gene>
    <name evidence="14" type="ORF">IEN85_15045</name>
</gene>
<evidence type="ECO:0000256" key="8">
    <source>
        <dbReference type="ARBA" id="ARBA00023170"/>
    </source>
</evidence>
<proteinExistence type="inferred from homology"/>
<dbReference type="GO" id="GO:0009279">
    <property type="term" value="C:cell outer membrane"/>
    <property type="evidence" value="ECO:0007669"/>
    <property type="project" value="UniProtKB-SubCell"/>
</dbReference>
<keyword evidence="9 10" id="KW-0998">Cell outer membrane</keyword>
<keyword evidence="8 14" id="KW-0675">Receptor</keyword>
<dbReference type="Proteomes" id="UP000622317">
    <property type="component" value="Unassembled WGS sequence"/>
</dbReference>
<keyword evidence="5" id="KW-0732">Signal</keyword>
<keyword evidence="2 10" id="KW-0813">Transport</keyword>
<evidence type="ECO:0000256" key="5">
    <source>
        <dbReference type="ARBA" id="ARBA00022729"/>
    </source>
</evidence>
<comment type="subcellular location">
    <subcellularLocation>
        <location evidence="1 10">Cell outer membrane</location>
        <topology evidence="1 10">Multi-pass membrane protein</topology>
    </subcellularLocation>
</comment>
<name>A0A927FBS5_9BACT</name>
<evidence type="ECO:0000313" key="14">
    <source>
        <dbReference type="EMBL" id="MBD5780815.1"/>
    </source>
</evidence>
<dbReference type="EMBL" id="JACYFG010000038">
    <property type="protein sequence ID" value="MBD5780815.1"/>
    <property type="molecule type" value="Genomic_DNA"/>
</dbReference>
<dbReference type="Pfam" id="PF00593">
    <property type="entry name" value="TonB_dep_Rec_b-barrel"/>
    <property type="match status" value="1"/>
</dbReference>
<dbReference type="GO" id="GO:0015344">
    <property type="term" value="F:siderophore uptake transmembrane transporter activity"/>
    <property type="evidence" value="ECO:0007669"/>
    <property type="project" value="TreeGrafter"/>
</dbReference>
<evidence type="ECO:0000256" key="6">
    <source>
        <dbReference type="ARBA" id="ARBA00023077"/>
    </source>
</evidence>
<evidence type="ECO:0000256" key="9">
    <source>
        <dbReference type="ARBA" id="ARBA00023237"/>
    </source>
</evidence>
<dbReference type="Gene3D" id="2.170.130.10">
    <property type="entry name" value="TonB-dependent receptor, plug domain"/>
    <property type="match status" value="1"/>
</dbReference>
<feature type="domain" description="TonB-dependent receptor-like beta-barrel" evidence="12">
    <location>
        <begin position="281"/>
        <end position="652"/>
    </location>
</feature>
<protein>
    <submittedName>
        <fullName evidence="14">TonB-dependent receptor</fullName>
    </submittedName>
</protein>
<reference evidence="14" key="1">
    <citation type="submission" date="2020-09" db="EMBL/GenBank/DDBJ databases">
        <title>Pelagicoccus enzymogenes sp. nov. with an EPS production, isolated from marine sediment.</title>
        <authorList>
            <person name="Feng X."/>
        </authorList>
    </citation>
    <scope>NUCLEOTIDE SEQUENCE</scope>
    <source>
        <strain evidence="14">NFK12</strain>
    </source>
</reference>
<dbReference type="PROSITE" id="PS52016">
    <property type="entry name" value="TONB_DEPENDENT_REC_3"/>
    <property type="match status" value="1"/>
</dbReference>
<organism evidence="14 15">
    <name type="scientific">Pelagicoccus enzymogenes</name>
    <dbReference type="NCBI Taxonomy" id="2773457"/>
    <lineage>
        <taxon>Bacteria</taxon>
        <taxon>Pseudomonadati</taxon>
        <taxon>Verrucomicrobiota</taxon>
        <taxon>Opitutia</taxon>
        <taxon>Puniceicoccales</taxon>
        <taxon>Pelagicoccaceae</taxon>
        <taxon>Pelagicoccus</taxon>
    </lineage>
</organism>
<keyword evidence="4 10" id="KW-0812">Transmembrane</keyword>
<evidence type="ECO:0000256" key="11">
    <source>
        <dbReference type="RuleBase" id="RU003357"/>
    </source>
</evidence>
<evidence type="ECO:0000256" key="7">
    <source>
        <dbReference type="ARBA" id="ARBA00023136"/>
    </source>
</evidence>
<evidence type="ECO:0000313" key="15">
    <source>
        <dbReference type="Proteomes" id="UP000622317"/>
    </source>
</evidence>
<sequence length="689" mass="76646">MRLVALLGLSGSGLLWGEGLDVASLSLDELMKVEVTTPGKVPEAIRDTPASVYLIGREDIETFGYTTLTEVFENVPGFYNIDNYTGVSGNFGIRGYWNGRMQNSSVAILVNGVPQMRQDLFATRMEGLGVPVEAIDRIEVSRGPNSVIYGNGAFFGAINIITNGSYSDDQFSVSYGARGTTRAAGRWSEFGEDHHVIVNAGYSETDGYDHDLLELVGEDRRDWLSSYGVTPDNTSLAGRLEQRSEYFQLSAAWKQFYFELGLNDAEVESYSGLPAVDEGNRRSSEEARISAGVDVPLGDAFSLDTRLTYTSFYSAENYDALFPGFVGVNTRDFDNWELESLLTYSPSDDLRILGGVNLQRMQNFYEYTHVPAVGLLHESVVVDDRDIRSLFGQVSYQLSEPWSLVAGYRIEKMSGFDRFVYINEPVDTGTPLPSGAKGGFENGTPRVSLIYQPSESQVLKFMVGDATKIPNFSDPSFESERSRTSEINYSWSSENLHLSASLFHNSLSDLLIEALEIEPSGLVDTDLLRGGKVDTDGVEVLLIKDFSEGLRAEFGVTMQHSESMETPEGRLSYSPDFLGHAKLSYKRGDFSAAVLGRYVDDMLSFYNVDEEATPMFEDGYFGDPVDSYVVMDFNLRWEQVWEKLYLNFHLNNVFDTEIRYPSNPINGLLLNRGHIGPGRGLTIKAGIRF</sequence>
<dbReference type="PANTHER" id="PTHR30069">
    <property type="entry name" value="TONB-DEPENDENT OUTER MEMBRANE RECEPTOR"/>
    <property type="match status" value="1"/>
</dbReference>
<accession>A0A927FBS5</accession>
<evidence type="ECO:0000256" key="1">
    <source>
        <dbReference type="ARBA" id="ARBA00004571"/>
    </source>
</evidence>
<dbReference type="InterPro" id="IPR012910">
    <property type="entry name" value="Plug_dom"/>
</dbReference>
<dbReference type="AlphaFoldDB" id="A0A927FBS5"/>
<evidence type="ECO:0000256" key="10">
    <source>
        <dbReference type="PROSITE-ProRule" id="PRU01360"/>
    </source>
</evidence>
<dbReference type="InterPro" id="IPR037066">
    <property type="entry name" value="Plug_dom_sf"/>
</dbReference>
<keyword evidence="7 10" id="KW-0472">Membrane</keyword>
<dbReference type="InterPro" id="IPR039426">
    <property type="entry name" value="TonB-dep_rcpt-like"/>
</dbReference>